<sequence>MFFSPQPFAPKLADHEVRSYLPIPTVYDAAPAKQAQWEYHLLAINTREDALADAEQLNELGKDGWILVNILDERTSGKGSHVYYYFVRQNLNA</sequence>
<dbReference type="EMBL" id="BSRI01000002">
    <property type="protein sequence ID" value="GLV59988.1"/>
    <property type="molecule type" value="Genomic_DNA"/>
</dbReference>
<evidence type="ECO:0008006" key="3">
    <source>
        <dbReference type="Google" id="ProtNLM"/>
    </source>
</evidence>
<evidence type="ECO:0000313" key="1">
    <source>
        <dbReference type="EMBL" id="GLV59988.1"/>
    </source>
</evidence>
<protein>
    <recommendedName>
        <fullName evidence="3">DUF4177 domain-containing protein</fullName>
    </recommendedName>
</protein>
<accession>A0ABQ6G1N4</accession>
<reference evidence="1 2" key="1">
    <citation type="submission" date="2023-02" db="EMBL/GenBank/DDBJ databases">
        <title>Dictyobacter halimunensis sp. nov., a new member of the class Ktedonobacteria from forest soil in a geothermal area.</title>
        <authorList>
            <person name="Rachmania M.K."/>
            <person name="Ningsih F."/>
            <person name="Sakai Y."/>
            <person name="Yabe S."/>
            <person name="Yokota A."/>
            <person name="Sjamsuridzal W."/>
        </authorList>
    </citation>
    <scope>NUCLEOTIDE SEQUENCE [LARGE SCALE GENOMIC DNA]</scope>
    <source>
        <strain evidence="1 2">S3.2.2.5</strain>
    </source>
</reference>
<proteinExistence type="predicted"/>
<name>A0ABQ6G1N4_9CHLR</name>
<evidence type="ECO:0000313" key="2">
    <source>
        <dbReference type="Proteomes" id="UP001344906"/>
    </source>
</evidence>
<gene>
    <name evidence="1" type="ORF">KDH_68110</name>
</gene>
<keyword evidence="2" id="KW-1185">Reference proteome</keyword>
<dbReference type="RefSeq" id="WP_338256930.1">
    <property type="nucleotide sequence ID" value="NZ_BSRI01000002.1"/>
</dbReference>
<organism evidence="1 2">
    <name type="scientific">Dictyobacter halimunensis</name>
    <dbReference type="NCBI Taxonomy" id="3026934"/>
    <lineage>
        <taxon>Bacteria</taxon>
        <taxon>Bacillati</taxon>
        <taxon>Chloroflexota</taxon>
        <taxon>Ktedonobacteria</taxon>
        <taxon>Ktedonobacterales</taxon>
        <taxon>Dictyobacteraceae</taxon>
        <taxon>Dictyobacter</taxon>
    </lineage>
</organism>
<comment type="caution">
    <text evidence="1">The sequence shown here is derived from an EMBL/GenBank/DDBJ whole genome shotgun (WGS) entry which is preliminary data.</text>
</comment>
<dbReference type="Proteomes" id="UP001344906">
    <property type="component" value="Unassembled WGS sequence"/>
</dbReference>